<dbReference type="STRING" id="1280952.HJA_12705"/>
<comment type="function">
    <text evidence="6">Part of the outer membrane protein assembly complex, which is involved in assembly and insertion of beta-barrel proteins into the outer membrane.</text>
</comment>
<dbReference type="InterPro" id="IPR011990">
    <property type="entry name" value="TPR-like_helical_dom_sf"/>
</dbReference>
<dbReference type="AlphaFoldDB" id="A0A059F9W3"/>
<evidence type="ECO:0000256" key="1">
    <source>
        <dbReference type="ARBA" id="ARBA00022729"/>
    </source>
</evidence>
<proteinExistence type="inferred from homology"/>
<comment type="caution">
    <text evidence="8">The sequence shown here is derived from an EMBL/GenBank/DDBJ whole genome shotgun (WGS) entry which is preliminary data.</text>
</comment>
<evidence type="ECO:0000259" key="7">
    <source>
        <dbReference type="Pfam" id="PF13525"/>
    </source>
</evidence>
<dbReference type="OrthoDB" id="9804044at2"/>
<dbReference type="HAMAP" id="MF_00922">
    <property type="entry name" value="OM_assembly_BamD"/>
    <property type="match status" value="1"/>
</dbReference>
<name>A0A059F9W3_9PROT</name>
<dbReference type="Pfam" id="PF13525">
    <property type="entry name" value="YfiO"/>
    <property type="match status" value="1"/>
</dbReference>
<dbReference type="EMBL" id="ARYJ01000008">
    <property type="protein sequence ID" value="KCZ87399.1"/>
    <property type="molecule type" value="Genomic_DNA"/>
</dbReference>
<evidence type="ECO:0000256" key="2">
    <source>
        <dbReference type="ARBA" id="ARBA00023136"/>
    </source>
</evidence>
<evidence type="ECO:0000256" key="3">
    <source>
        <dbReference type="ARBA" id="ARBA00023139"/>
    </source>
</evidence>
<evidence type="ECO:0000256" key="4">
    <source>
        <dbReference type="ARBA" id="ARBA00023237"/>
    </source>
</evidence>
<evidence type="ECO:0000313" key="9">
    <source>
        <dbReference type="Proteomes" id="UP000024816"/>
    </source>
</evidence>
<dbReference type="GO" id="GO:0051205">
    <property type="term" value="P:protein insertion into membrane"/>
    <property type="evidence" value="ECO:0007669"/>
    <property type="project" value="UniProtKB-UniRule"/>
</dbReference>
<dbReference type="PROSITE" id="PS51257">
    <property type="entry name" value="PROKAR_LIPOPROTEIN"/>
    <property type="match status" value="1"/>
</dbReference>
<dbReference type="GO" id="GO:0043165">
    <property type="term" value="P:Gram-negative-bacterium-type cell outer membrane assembly"/>
    <property type="evidence" value="ECO:0007669"/>
    <property type="project" value="UniProtKB-UniRule"/>
</dbReference>
<dbReference type="eggNOG" id="COG4105">
    <property type="taxonomic scope" value="Bacteria"/>
</dbReference>
<dbReference type="CDD" id="cd15830">
    <property type="entry name" value="BamD"/>
    <property type="match status" value="1"/>
</dbReference>
<feature type="domain" description="Outer membrane lipoprotein BamD-like" evidence="7">
    <location>
        <begin position="36"/>
        <end position="230"/>
    </location>
</feature>
<protein>
    <recommendedName>
        <fullName evidence="6">Outer membrane protein assembly factor BamD</fullName>
    </recommendedName>
</protein>
<keyword evidence="3 6" id="KW-0564">Palmitate</keyword>
<keyword evidence="5 6" id="KW-0449">Lipoprotein</keyword>
<dbReference type="SUPFAM" id="SSF48452">
    <property type="entry name" value="TPR-like"/>
    <property type="match status" value="1"/>
</dbReference>
<evidence type="ECO:0000256" key="5">
    <source>
        <dbReference type="ARBA" id="ARBA00023288"/>
    </source>
</evidence>
<keyword evidence="4 6" id="KW-0998">Cell outer membrane</keyword>
<evidence type="ECO:0000256" key="6">
    <source>
        <dbReference type="HAMAP-Rule" id="MF_00922"/>
    </source>
</evidence>
<keyword evidence="1 6" id="KW-0732">Signal</keyword>
<comment type="subcellular location">
    <subcellularLocation>
        <location evidence="6">Cell outer membrane</location>
        <topology evidence="6">Lipid-anchor</topology>
    </subcellularLocation>
</comment>
<dbReference type="InterPro" id="IPR017689">
    <property type="entry name" value="BamD"/>
</dbReference>
<dbReference type="PANTHER" id="PTHR37423:SF1">
    <property type="entry name" value="OUTER MEMBRANE PROTEIN ASSEMBLY FACTOR BAMD"/>
    <property type="match status" value="1"/>
</dbReference>
<dbReference type="Proteomes" id="UP000024816">
    <property type="component" value="Unassembled WGS sequence"/>
</dbReference>
<comment type="similarity">
    <text evidence="6">Belongs to the BamD family.</text>
</comment>
<reference evidence="8 9" key="1">
    <citation type="journal article" date="2014" name="Antonie Van Leeuwenhoek">
        <title>Hyphomonas beringensis sp. nov. and Hyphomonas chukchiensis sp. nov., isolated from surface seawater of the Bering Sea and Chukchi Sea.</title>
        <authorList>
            <person name="Li C."/>
            <person name="Lai Q."/>
            <person name="Li G."/>
            <person name="Dong C."/>
            <person name="Wang J."/>
            <person name="Liao Y."/>
            <person name="Shao Z."/>
        </authorList>
    </citation>
    <scope>NUCLEOTIDE SEQUENCE [LARGE SCALE GENOMIC DNA]</scope>
    <source>
        <strain evidence="8 9">VP2</strain>
    </source>
</reference>
<dbReference type="Gene3D" id="1.25.40.10">
    <property type="entry name" value="Tetratricopeptide repeat domain"/>
    <property type="match status" value="1"/>
</dbReference>
<sequence>MKPAKPLALALIAVAVSLTACQNREKRQRELAYVERPVEQLYNQAGRELDQHDYETAILLFNEVERQHPYSEWARKAMVMTAYAHYQRHDYDETISAAQRYISLHPGGSEAAYAYYLIAISQFEQIVDVGRDQGMTVQTKASLQDVLRRFPDSKYARDAQVKLDMVNDQLAGKEMEVGRWYLRSNQTLAAINRFRTVVKEYDETSHSEEALYRLVEAYLSLGMRPQATEAAATLGYNYPDSDWYRMAYQLMTSEGIMMDTSAPKRTLLQKLIPGGK</sequence>
<dbReference type="GO" id="GO:1990063">
    <property type="term" value="C:Bam protein complex"/>
    <property type="evidence" value="ECO:0007669"/>
    <property type="project" value="TreeGrafter"/>
</dbReference>
<comment type="subunit">
    <text evidence="6">Part of the Bam complex.</text>
</comment>
<dbReference type="InterPro" id="IPR039565">
    <property type="entry name" value="BamD-like"/>
</dbReference>
<gene>
    <name evidence="6" type="primary">bamD</name>
    <name evidence="8" type="ORF">HJA_12705</name>
</gene>
<accession>A0A059F9W3</accession>
<organism evidence="8 9">
    <name type="scientific">Hyphomonas jannaschiana VP2</name>
    <dbReference type="NCBI Taxonomy" id="1280952"/>
    <lineage>
        <taxon>Bacteria</taxon>
        <taxon>Pseudomonadati</taxon>
        <taxon>Pseudomonadota</taxon>
        <taxon>Alphaproteobacteria</taxon>
        <taxon>Hyphomonadales</taxon>
        <taxon>Hyphomonadaceae</taxon>
        <taxon>Hyphomonas</taxon>
    </lineage>
</organism>
<keyword evidence="9" id="KW-1185">Reference proteome</keyword>
<dbReference type="PATRIC" id="fig|1280952.3.peg.2541"/>
<evidence type="ECO:0000313" key="8">
    <source>
        <dbReference type="EMBL" id="KCZ87399.1"/>
    </source>
</evidence>
<dbReference type="NCBIfam" id="TIGR03302">
    <property type="entry name" value="OM_YfiO"/>
    <property type="match status" value="1"/>
</dbReference>
<dbReference type="PANTHER" id="PTHR37423">
    <property type="entry name" value="SOLUBLE LYTIC MUREIN TRANSGLYCOSYLASE-RELATED"/>
    <property type="match status" value="1"/>
</dbReference>
<keyword evidence="2 6" id="KW-0472">Membrane</keyword>
<dbReference type="RefSeq" id="WP_035582898.1">
    <property type="nucleotide sequence ID" value="NZ_ARYJ01000008.1"/>
</dbReference>